<organism evidence="1 2">
    <name type="scientific">Dryococelus australis</name>
    <dbReference type="NCBI Taxonomy" id="614101"/>
    <lineage>
        <taxon>Eukaryota</taxon>
        <taxon>Metazoa</taxon>
        <taxon>Ecdysozoa</taxon>
        <taxon>Arthropoda</taxon>
        <taxon>Hexapoda</taxon>
        <taxon>Insecta</taxon>
        <taxon>Pterygota</taxon>
        <taxon>Neoptera</taxon>
        <taxon>Polyneoptera</taxon>
        <taxon>Phasmatodea</taxon>
        <taxon>Verophasmatodea</taxon>
        <taxon>Anareolatae</taxon>
        <taxon>Phasmatidae</taxon>
        <taxon>Eurycanthinae</taxon>
        <taxon>Dryococelus</taxon>
    </lineage>
</organism>
<dbReference type="PANTHER" id="PTHR45749">
    <property type="match status" value="1"/>
</dbReference>
<dbReference type="Proteomes" id="UP001159363">
    <property type="component" value="Chromosome 3"/>
</dbReference>
<evidence type="ECO:0000313" key="2">
    <source>
        <dbReference type="Proteomes" id="UP001159363"/>
    </source>
</evidence>
<reference evidence="1 2" key="1">
    <citation type="submission" date="2023-02" db="EMBL/GenBank/DDBJ databases">
        <title>LHISI_Scaffold_Assembly.</title>
        <authorList>
            <person name="Stuart O.P."/>
            <person name="Cleave R."/>
            <person name="Magrath M.J.L."/>
            <person name="Mikheyev A.S."/>
        </authorList>
    </citation>
    <scope>NUCLEOTIDE SEQUENCE [LARGE SCALE GENOMIC DNA]</scope>
    <source>
        <strain evidence="1">Daus_M_001</strain>
        <tissue evidence="1">Leg muscle</tissue>
    </source>
</reference>
<evidence type="ECO:0008006" key="3">
    <source>
        <dbReference type="Google" id="ProtNLM"/>
    </source>
</evidence>
<dbReference type="EMBL" id="JARBHB010000003">
    <property type="protein sequence ID" value="KAJ8891153.1"/>
    <property type="molecule type" value="Genomic_DNA"/>
</dbReference>
<protein>
    <recommendedName>
        <fullName evidence="3">DUF4371 domain-containing protein</fullName>
    </recommendedName>
</protein>
<name>A0ABQ9I3C7_9NEOP</name>
<comment type="caution">
    <text evidence="1">The sequence shown here is derived from an EMBL/GenBank/DDBJ whole genome shotgun (WGS) entry which is preliminary data.</text>
</comment>
<dbReference type="PANTHER" id="PTHR45749:SF21">
    <property type="entry name" value="DUF4371 DOMAIN-CONTAINING PROTEIN"/>
    <property type="match status" value="1"/>
</dbReference>
<evidence type="ECO:0000313" key="1">
    <source>
        <dbReference type="EMBL" id="KAJ8891153.1"/>
    </source>
</evidence>
<keyword evidence="2" id="KW-1185">Reference proteome</keyword>
<gene>
    <name evidence="1" type="ORF">PR048_010667</name>
</gene>
<proteinExistence type="predicted"/>
<sequence length="126" mass="14063">MYLCVRYVDIDEKVLREDFLQFVPVYDVTGKGLATSIFDNLTELGLDTENLRGQRYYGASSMPGKCTGAQSISKAVYVHCSAHSLNLAITKIREIQAIRNSIVILSRAHNFFNTPKSKGVLSKCIE</sequence>
<accession>A0ABQ9I3C7</accession>